<feature type="compositionally biased region" description="Low complexity" evidence="6">
    <location>
        <begin position="252"/>
        <end position="264"/>
    </location>
</feature>
<protein>
    <submittedName>
        <fullName evidence="8">mRNA-binding translational repressor</fullName>
    </submittedName>
</protein>
<dbReference type="InterPro" id="IPR033771">
    <property type="entry name" value="Rrp44_CSD1"/>
</dbReference>
<dbReference type="Pfam" id="PF17877">
    <property type="entry name" value="Dis3l2_C_term"/>
    <property type="match status" value="1"/>
</dbReference>
<feature type="compositionally biased region" description="Low complexity" evidence="6">
    <location>
        <begin position="472"/>
        <end position="481"/>
    </location>
</feature>
<dbReference type="GO" id="GO:0003723">
    <property type="term" value="F:RNA binding"/>
    <property type="evidence" value="ECO:0007669"/>
    <property type="project" value="UniProtKB-KW"/>
</dbReference>
<organism evidence="8 9">
    <name type="scientific">Starmerella bacillaris</name>
    <name type="common">Yeast</name>
    <name type="synonym">Candida zemplinina</name>
    <dbReference type="NCBI Taxonomy" id="1247836"/>
    <lineage>
        <taxon>Eukaryota</taxon>
        <taxon>Fungi</taxon>
        <taxon>Dikarya</taxon>
        <taxon>Ascomycota</taxon>
        <taxon>Saccharomycotina</taxon>
        <taxon>Dipodascomycetes</taxon>
        <taxon>Dipodascales</taxon>
        <taxon>Trichomonascaceae</taxon>
        <taxon>Starmerella</taxon>
    </lineage>
</organism>
<keyword evidence="5" id="KW-0694">RNA-binding</keyword>
<dbReference type="InterPro" id="IPR012340">
    <property type="entry name" value="NA-bd_OB-fold"/>
</dbReference>
<keyword evidence="4" id="KW-0269">Exonuclease</keyword>
<proteinExistence type="inferred from homology"/>
<evidence type="ECO:0000256" key="6">
    <source>
        <dbReference type="SAM" id="MobiDB-lite"/>
    </source>
</evidence>
<feature type="region of interest" description="Disordered" evidence="6">
    <location>
        <begin position="43"/>
        <end position="281"/>
    </location>
</feature>
<accession>A0AAV5RGX2</accession>
<evidence type="ECO:0000256" key="2">
    <source>
        <dbReference type="ARBA" id="ARBA00022722"/>
    </source>
</evidence>
<dbReference type="Proteomes" id="UP001362899">
    <property type="component" value="Unassembled WGS sequence"/>
</dbReference>
<evidence type="ECO:0000256" key="3">
    <source>
        <dbReference type="ARBA" id="ARBA00022801"/>
    </source>
</evidence>
<feature type="compositionally biased region" description="Basic and acidic residues" evidence="6">
    <location>
        <begin position="482"/>
        <end position="492"/>
    </location>
</feature>
<keyword evidence="9" id="KW-1185">Reference proteome</keyword>
<gene>
    <name evidence="8" type="ORF">DASB73_007990</name>
</gene>
<feature type="domain" description="RNB" evidence="7">
    <location>
        <begin position="604"/>
        <end position="894"/>
    </location>
</feature>
<dbReference type="PANTHER" id="PTHR23355">
    <property type="entry name" value="RIBONUCLEASE"/>
    <property type="match status" value="1"/>
</dbReference>
<dbReference type="Pfam" id="PF17216">
    <property type="entry name" value="Rrp44_CSD1"/>
    <property type="match status" value="1"/>
</dbReference>
<feature type="region of interest" description="Disordered" evidence="6">
    <location>
        <begin position="461"/>
        <end position="492"/>
    </location>
</feature>
<feature type="compositionally biased region" description="Basic residues" evidence="6">
    <location>
        <begin position="86"/>
        <end position="100"/>
    </location>
</feature>
<dbReference type="SUPFAM" id="SSF50249">
    <property type="entry name" value="Nucleic acid-binding proteins"/>
    <property type="match status" value="2"/>
</dbReference>
<dbReference type="InterPro" id="IPR041093">
    <property type="entry name" value="Dis3l2-like_C"/>
</dbReference>
<evidence type="ECO:0000256" key="5">
    <source>
        <dbReference type="ARBA" id="ARBA00022884"/>
    </source>
</evidence>
<dbReference type="AlphaFoldDB" id="A0AAV5RGX2"/>
<feature type="compositionally biased region" description="Polar residues" evidence="6">
    <location>
        <begin position="193"/>
        <end position="215"/>
    </location>
</feature>
<evidence type="ECO:0000256" key="4">
    <source>
        <dbReference type="ARBA" id="ARBA00022839"/>
    </source>
</evidence>
<dbReference type="Pfam" id="PF17849">
    <property type="entry name" value="OB_Dis3"/>
    <property type="match status" value="1"/>
</dbReference>
<dbReference type="Gene3D" id="2.40.50.140">
    <property type="entry name" value="Nucleic acid-binding proteins"/>
    <property type="match status" value="1"/>
</dbReference>
<feature type="compositionally biased region" description="Low complexity" evidence="6">
    <location>
        <begin position="230"/>
        <end position="239"/>
    </location>
</feature>
<evidence type="ECO:0000256" key="1">
    <source>
        <dbReference type="ARBA" id="ARBA00005785"/>
    </source>
</evidence>
<feature type="compositionally biased region" description="Polar residues" evidence="6">
    <location>
        <begin position="168"/>
        <end position="180"/>
    </location>
</feature>
<dbReference type="InterPro" id="IPR050180">
    <property type="entry name" value="RNR_Ribonuclease"/>
</dbReference>
<evidence type="ECO:0000313" key="9">
    <source>
        <dbReference type="Proteomes" id="UP001362899"/>
    </source>
</evidence>
<sequence>MAQSPDSTSSDYENDLQRQNAALQSCIDKLTLQNKLMMERERLYEQQQQQQQQHPNNLLAPPFHHNSYRRDSNGQSSHSRSSSHSGHSRQMSKGHARRHSLAVSEARRAAHQRSNTPQNVNDYISSPASPVRPSAQLHSPSVQSPGPHIPQISHQQVSSFGGDPGPIASNNGMNSQTMPISGSMVGGPGPMLTVSSSSQTRGYTSTSYVPETTSEFRFPPSPVARKSHSRSQSVSSGFSPQRHRRTGSWRENSNTPNSNNANNSHLGHKARHSDVSEISRQQSGNRKLLFVPYFSHAQIPEMVSSGLLVTGVLRVDRKNRSHAYVSTPALDADVFIEGSRDRNRALDGDVVAVELLDVDDVWAQRKEKEERKRLRELDGSVQIDVSPSDNTHGSLVLRTNQKRQDDSEIEGQSLFLAEEITLKEDKPLYSGHVVAVLERPAGQLFSGTLGVLRPSSQAAKERQHARQLSTPNQNFNNLNINENRKSNDDKPKIVWFRPTDKHIPLMAIPTEQAPADLVDHPEHYANQIFIAQIKRWPITSLHPFGSIVERLGPCDSSLVTETALFRDANFDRSDLSSVAIHELEEAAQDMHARALELKSAEGEIVKLGKDLAASFRKNKSVVAIHVLDVSPSIPLGSTLDKELRGRSVGVYTEHILSPLISDEQSKTAIELRIGKLSPVITVELPLDGSSVKILNESIIPSTKSDESILEFLDAANVFRKHRSFNPLGDKNDEALEPFLDIQYLDLKSVKEVNMVQAIVKELEHATNAAVASELLKCPEVGLETLVRQQETPLPPKIENFAAYLSKHGIKIDTTNSATICKSVSKSQSDNTASAIAISLFKMLSPQKFTTASKVSMGRLGHYWFNCGVYTCFTRPLLRYADQIVARQVHTLLGDHPLQTLTNSEFSELTFRHDSALKLQKQALHLSLATSLSKSSPKICVGKVVNVQESSYDVIIPELCIEKRIHCDQLSIERCDYLESEDELCLKWLDNESHNDELNEVLKSVKHDLREGFVQVIKPFTDVVVQVHANCDGNIRPVISITAVNPFVG</sequence>
<dbReference type="Gene3D" id="2.40.50.690">
    <property type="match status" value="1"/>
</dbReference>
<dbReference type="EMBL" id="BTGC01000003">
    <property type="protein sequence ID" value="GMM49841.1"/>
    <property type="molecule type" value="Genomic_DNA"/>
</dbReference>
<dbReference type="GO" id="GO:0006402">
    <property type="term" value="P:mRNA catabolic process"/>
    <property type="evidence" value="ECO:0007669"/>
    <property type="project" value="TreeGrafter"/>
</dbReference>
<name>A0AAV5RGX2_STABA</name>
<comment type="caution">
    <text evidence="8">The sequence shown here is derived from an EMBL/GenBank/DDBJ whole genome shotgun (WGS) entry which is preliminary data.</text>
</comment>
<dbReference type="InterPro" id="IPR041505">
    <property type="entry name" value="Dis3_CSD2"/>
</dbReference>
<evidence type="ECO:0000259" key="7">
    <source>
        <dbReference type="SMART" id="SM00955"/>
    </source>
</evidence>
<feature type="compositionally biased region" description="Polar residues" evidence="6">
    <location>
        <begin position="112"/>
        <end position="128"/>
    </location>
</feature>
<dbReference type="Gene3D" id="2.40.50.700">
    <property type="match status" value="1"/>
</dbReference>
<dbReference type="SMART" id="SM00955">
    <property type="entry name" value="RNB"/>
    <property type="match status" value="1"/>
</dbReference>
<dbReference type="FunFam" id="2.40.50.700:FF:000002">
    <property type="entry name" value="Cell wall biogenesis protein"/>
    <property type="match status" value="1"/>
</dbReference>
<comment type="similarity">
    <text evidence="1">Belongs to the RNR ribonuclease family.</text>
</comment>
<keyword evidence="2" id="KW-0540">Nuclease</keyword>
<dbReference type="GO" id="GO:0000175">
    <property type="term" value="F:3'-5'-RNA exonuclease activity"/>
    <property type="evidence" value="ECO:0007669"/>
    <property type="project" value="TreeGrafter"/>
</dbReference>
<dbReference type="Pfam" id="PF00773">
    <property type="entry name" value="RNB"/>
    <property type="match status" value="1"/>
</dbReference>
<dbReference type="InterPro" id="IPR001900">
    <property type="entry name" value="RNase_II/R"/>
</dbReference>
<feature type="compositionally biased region" description="Low complexity" evidence="6">
    <location>
        <begin position="74"/>
        <end position="85"/>
    </location>
</feature>
<reference evidence="8 9" key="1">
    <citation type="journal article" date="2023" name="Elife">
        <title>Identification of key yeast species and microbe-microbe interactions impacting larval growth of Drosophila in the wild.</title>
        <authorList>
            <person name="Mure A."/>
            <person name="Sugiura Y."/>
            <person name="Maeda R."/>
            <person name="Honda K."/>
            <person name="Sakurai N."/>
            <person name="Takahashi Y."/>
            <person name="Watada M."/>
            <person name="Katoh T."/>
            <person name="Gotoh A."/>
            <person name="Gotoh Y."/>
            <person name="Taniguchi I."/>
            <person name="Nakamura K."/>
            <person name="Hayashi T."/>
            <person name="Katayama T."/>
            <person name="Uemura T."/>
            <person name="Hattori Y."/>
        </authorList>
    </citation>
    <scope>NUCLEOTIDE SEQUENCE [LARGE SCALE GENOMIC DNA]</scope>
    <source>
        <strain evidence="8 9">SB-73</strain>
    </source>
</reference>
<evidence type="ECO:0000313" key="8">
    <source>
        <dbReference type="EMBL" id="GMM49841.1"/>
    </source>
</evidence>
<dbReference type="PANTHER" id="PTHR23355:SF9">
    <property type="entry name" value="DIS3-LIKE EXONUCLEASE 2"/>
    <property type="match status" value="1"/>
</dbReference>
<keyword evidence="3" id="KW-0378">Hydrolase</keyword>
<dbReference type="GO" id="GO:0000932">
    <property type="term" value="C:P-body"/>
    <property type="evidence" value="ECO:0007669"/>
    <property type="project" value="TreeGrafter"/>
</dbReference>